<dbReference type="FunFam" id="1.10.3730.10:FF:000001">
    <property type="entry name" value="Pyrroline-5-carboxylate reductase"/>
    <property type="match status" value="1"/>
</dbReference>
<dbReference type="Proteomes" id="UP000030853">
    <property type="component" value="Unassembled WGS sequence"/>
</dbReference>
<comment type="pathway">
    <text evidence="1 10 13">Amino-acid biosynthesis; L-proline biosynthesis; L-proline from L-glutamate 5-semialdehyde: step 1/1.</text>
</comment>
<comment type="catalytic activity">
    <reaction evidence="8 10">
        <text>L-proline + NAD(+) = (S)-1-pyrroline-5-carboxylate + NADH + 2 H(+)</text>
        <dbReference type="Rhea" id="RHEA:14105"/>
        <dbReference type="ChEBI" id="CHEBI:15378"/>
        <dbReference type="ChEBI" id="CHEBI:17388"/>
        <dbReference type="ChEBI" id="CHEBI:57540"/>
        <dbReference type="ChEBI" id="CHEBI:57945"/>
        <dbReference type="ChEBI" id="CHEBI:60039"/>
        <dbReference type="EC" id="1.5.1.2"/>
    </reaction>
</comment>
<feature type="binding site" evidence="12">
    <location>
        <begin position="9"/>
        <end position="14"/>
    </location>
    <ligand>
        <name>NADP(+)</name>
        <dbReference type="ChEBI" id="CHEBI:58349"/>
    </ligand>
</feature>
<feature type="binding site" evidence="12">
    <location>
        <begin position="71"/>
        <end position="74"/>
    </location>
    <ligand>
        <name>NADP(+)</name>
        <dbReference type="ChEBI" id="CHEBI:58349"/>
    </ligand>
</feature>
<evidence type="ECO:0000256" key="12">
    <source>
        <dbReference type="PIRSR" id="PIRSR000193-1"/>
    </source>
</evidence>
<evidence type="ECO:0000259" key="14">
    <source>
        <dbReference type="Pfam" id="PF03807"/>
    </source>
</evidence>
<evidence type="ECO:0000256" key="10">
    <source>
        <dbReference type="HAMAP-Rule" id="MF_01925"/>
    </source>
</evidence>
<dbReference type="InterPro" id="IPR028939">
    <property type="entry name" value="P5C_Rdtase_cat_N"/>
</dbReference>
<dbReference type="InterPro" id="IPR053790">
    <property type="entry name" value="P5CR-like_CS"/>
</dbReference>
<dbReference type="Pfam" id="PF14748">
    <property type="entry name" value="P5CR_dimer"/>
    <property type="match status" value="1"/>
</dbReference>
<dbReference type="PIRSF" id="PIRSF000193">
    <property type="entry name" value="Pyrrol-5-carb_rd"/>
    <property type="match status" value="1"/>
</dbReference>
<dbReference type="Pfam" id="PF03807">
    <property type="entry name" value="F420_oxidored"/>
    <property type="match status" value="1"/>
</dbReference>
<dbReference type="GO" id="GO:0055129">
    <property type="term" value="P:L-proline biosynthetic process"/>
    <property type="evidence" value="ECO:0007669"/>
    <property type="project" value="UniProtKB-UniRule"/>
</dbReference>
<keyword evidence="3 10" id="KW-0963">Cytoplasm</keyword>
<evidence type="ECO:0000256" key="4">
    <source>
        <dbReference type="ARBA" id="ARBA00022605"/>
    </source>
</evidence>
<comment type="caution">
    <text evidence="16">The sequence shown here is derived from an EMBL/GenBank/DDBJ whole genome shotgun (WGS) entry which is preliminary data.</text>
</comment>
<evidence type="ECO:0000313" key="17">
    <source>
        <dbReference type="Proteomes" id="UP000030853"/>
    </source>
</evidence>
<organism evidence="16 17">
    <name type="scientific">Pantoea rodasii</name>
    <dbReference type="NCBI Taxonomy" id="1076549"/>
    <lineage>
        <taxon>Bacteria</taxon>
        <taxon>Pseudomonadati</taxon>
        <taxon>Pseudomonadota</taxon>
        <taxon>Gammaproteobacteria</taxon>
        <taxon>Enterobacterales</taxon>
        <taxon>Erwiniaceae</taxon>
        <taxon>Pantoea</taxon>
    </lineage>
</organism>
<dbReference type="UniPathway" id="UPA00098">
    <property type="reaction ID" value="UER00361"/>
</dbReference>
<evidence type="ECO:0000259" key="15">
    <source>
        <dbReference type="Pfam" id="PF14748"/>
    </source>
</evidence>
<evidence type="ECO:0000256" key="9">
    <source>
        <dbReference type="ARBA" id="ARBA00052690"/>
    </source>
</evidence>
<dbReference type="RefSeq" id="WP_039336021.1">
    <property type="nucleotide sequence ID" value="NZ_JTJJ01000112.1"/>
</dbReference>
<keyword evidence="5 10" id="KW-0641">Proline biosynthesis</keyword>
<evidence type="ECO:0000256" key="5">
    <source>
        <dbReference type="ARBA" id="ARBA00022650"/>
    </source>
</evidence>
<evidence type="ECO:0000256" key="11">
    <source>
        <dbReference type="NCBIfam" id="TIGR00112"/>
    </source>
</evidence>
<protein>
    <recommendedName>
        <fullName evidence="10 11">Pyrroline-5-carboxylate reductase</fullName>
        <shortName evidence="10">P5C reductase</shortName>
        <shortName evidence="10">P5CR</shortName>
        <ecNumber evidence="10 11">1.5.1.2</ecNumber>
    </recommendedName>
    <alternativeName>
        <fullName evidence="10">PCA reductase</fullName>
    </alternativeName>
</protein>
<dbReference type="AlphaFoldDB" id="A0A0B1R3S8"/>
<dbReference type="InterPro" id="IPR000304">
    <property type="entry name" value="Pyrroline-COOH_reductase"/>
</dbReference>
<dbReference type="PROSITE" id="PS00521">
    <property type="entry name" value="P5CR"/>
    <property type="match status" value="1"/>
</dbReference>
<dbReference type="Gene3D" id="3.40.50.720">
    <property type="entry name" value="NAD(P)-binding Rossmann-like Domain"/>
    <property type="match status" value="1"/>
</dbReference>
<dbReference type="EMBL" id="JTJJ01000112">
    <property type="protein sequence ID" value="KHJ65730.1"/>
    <property type="molecule type" value="Genomic_DNA"/>
</dbReference>
<gene>
    <name evidence="10" type="primary">proC</name>
    <name evidence="16" type="ORF">QU24_23095</name>
</gene>
<feature type="domain" description="Pyrroline-5-carboxylate reductase dimerisation" evidence="15">
    <location>
        <begin position="163"/>
        <end position="266"/>
    </location>
</feature>
<keyword evidence="4 10" id="KW-0028">Amino-acid biosynthesis</keyword>
<dbReference type="Gene3D" id="1.10.3730.10">
    <property type="entry name" value="ProC C-terminal domain-like"/>
    <property type="match status" value="1"/>
</dbReference>
<dbReference type="FunFam" id="3.40.50.720:FF:000105">
    <property type="entry name" value="Pyrroline-5-carboxylate reductase"/>
    <property type="match status" value="1"/>
</dbReference>
<comment type="catalytic activity">
    <reaction evidence="9 10 13">
        <text>L-proline + NADP(+) = (S)-1-pyrroline-5-carboxylate + NADPH + 2 H(+)</text>
        <dbReference type="Rhea" id="RHEA:14109"/>
        <dbReference type="ChEBI" id="CHEBI:15378"/>
        <dbReference type="ChEBI" id="CHEBI:17388"/>
        <dbReference type="ChEBI" id="CHEBI:57783"/>
        <dbReference type="ChEBI" id="CHEBI:58349"/>
        <dbReference type="ChEBI" id="CHEBI:60039"/>
        <dbReference type="EC" id="1.5.1.2"/>
    </reaction>
</comment>
<comment type="subcellular location">
    <subcellularLocation>
        <location evidence="10">Cytoplasm</location>
    </subcellularLocation>
</comment>
<proteinExistence type="inferred from homology"/>
<sequence length="270" mass="28335">MLEKKIGFIGCGNMAKAIISGLVNSGLIAPANIWVFDRKPATNQAMAQQYGVTAAESAESLAREADILFGAVKPNVILKVLNDLASLLKKDVLVVSIAAGVTLDSLAAVLGHDRKIIRVMPNTPSLVNEGMTSITPNVLVTSQEVDEVVGIFESFGKAAVVNEYLIHAVVGVSGSAPAYVFMFIEAMADAAVLGGMPRAQAYQFAAQAVKGSAQMVLETGKHPGELKDMVCSPGGTTIEAVKVLEEQGFRAAVINAMQQCMAKSEALSKQ</sequence>
<keyword evidence="6 10" id="KW-0521">NADP</keyword>
<feature type="domain" description="Pyrroline-5-carboxylate reductase catalytic N-terminal" evidence="14">
    <location>
        <begin position="5"/>
        <end position="100"/>
    </location>
</feature>
<accession>A0A0B1R3S8</accession>
<evidence type="ECO:0000256" key="6">
    <source>
        <dbReference type="ARBA" id="ARBA00022857"/>
    </source>
</evidence>
<comment type="similarity">
    <text evidence="2 10 13">Belongs to the pyrroline-5-carboxylate reductase family.</text>
</comment>
<evidence type="ECO:0000256" key="1">
    <source>
        <dbReference type="ARBA" id="ARBA00005205"/>
    </source>
</evidence>
<dbReference type="InterPro" id="IPR008927">
    <property type="entry name" value="6-PGluconate_DH-like_C_sf"/>
</dbReference>
<dbReference type="HAMAP" id="MF_01925">
    <property type="entry name" value="P5C_reductase"/>
    <property type="match status" value="1"/>
</dbReference>
<dbReference type="InterPro" id="IPR036291">
    <property type="entry name" value="NAD(P)-bd_dom_sf"/>
</dbReference>
<dbReference type="PANTHER" id="PTHR11645">
    <property type="entry name" value="PYRROLINE-5-CARBOXYLATE REDUCTASE"/>
    <property type="match status" value="1"/>
</dbReference>
<dbReference type="GO" id="GO:0004735">
    <property type="term" value="F:pyrroline-5-carboxylate reductase activity"/>
    <property type="evidence" value="ECO:0007669"/>
    <property type="project" value="UniProtKB-UniRule"/>
</dbReference>
<dbReference type="SUPFAM" id="SSF51735">
    <property type="entry name" value="NAD(P)-binding Rossmann-fold domains"/>
    <property type="match status" value="1"/>
</dbReference>
<comment type="function">
    <text evidence="10">Catalyzes the reduction of 1-pyrroline-5-carboxylate (PCA) to L-proline.</text>
</comment>
<dbReference type="InterPro" id="IPR029036">
    <property type="entry name" value="P5CR_dimer"/>
</dbReference>
<keyword evidence="7 10" id="KW-0560">Oxidoreductase</keyword>
<evidence type="ECO:0000256" key="3">
    <source>
        <dbReference type="ARBA" id="ARBA00022490"/>
    </source>
</evidence>
<evidence type="ECO:0000313" key="16">
    <source>
        <dbReference type="EMBL" id="KHJ65730.1"/>
    </source>
</evidence>
<dbReference type="SUPFAM" id="SSF48179">
    <property type="entry name" value="6-phosphogluconate dehydrogenase C-terminal domain-like"/>
    <property type="match status" value="1"/>
</dbReference>
<evidence type="ECO:0000256" key="2">
    <source>
        <dbReference type="ARBA" id="ARBA00005525"/>
    </source>
</evidence>
<dbReference type="EC" id="1.5.1.2" evidence="10 11"/>
<evidence type="ECO:0000256" key="8">
    <source>
        <dbReference type="ARBA" id="ARBA00050547"/>
    </source>
</evidence>
<name>A0A0B1R3S8_9GAMM</name>
<dbReference type="PANTHER" id="PTHR11645:SF0">
    <property type="entry name" value="PYRROLINE-5-CARBOXYLATE REDUCTASE 3"/>
    <property type="match status" value="1"/>
</dbReference>
<dbReference type="NCBIfam" id="TIGR00112">
    <property type="entry name" value="proC"/>
    <property type="match status" value="1"/>
</dbReference>
<evidence type="ECO:0000256" key="13">
    <source>
        <dbReference type="RuleBase" id="RU003903"/>
    </source>
</evidence>
<reference evidence="16 17" key="1">
    <citation type="submission" date="2014-11" db="EMBL/GenBank/DDBJ databases">
        <title>Genome sequencing of Pantoea rodasii ND03.</title>
        <authorList>
            <person name="Muhamad Yunos N.Y."/>
            <person name="Chan K.-G."/>
        </authorList>
    </citation>
    <scope>NUCLEOTIDE SEQUENCE [LARGE SCALE GENOMIC DNA]</scope>
    <source>
        <strain evidence="16 17">ND03</strain>
    </source>
</reference>
<dbReference type="GO" id="GO:0005737">
    <property type="term" value="C:cytoplasm"/>
    <property type="evidence" value="ECO:0007669"/>
    <property type="project" value="UniProtKB-SubCell"/>
</dbReference>
<evidence type="ECO:0000256" key="7">
    <source>
        <dbReference type="ARBA" id="ARBA00023002"/>
    </source>
</evidence>